<accession>A0A3N4S4V8</accession>
<keyword evidence="2" id="KW-1185">Reference proteome</keyword>
<dbReference type="EMBL" id="RKQG01000001">
    <property type="protein sequence ID" value="RPE35587.1"/>
    <property type="molecule type" value="Genomic_DNA"/>
</dbReference>
<comment type="caution">
    <text evidence="1">The sequence shown here is derived from an EMBL/GenBank/DDBJ whole genome shotgun (WGS) entry which is preliminary data.</text>
</comment>
<dbReference type="InterPro" id="IPR008949">
    <property type="entry name" value="Isoprenoid_synthase_dom_sf"/>
</dbReference>
<sequence length="347" mass="38754">MAAIPPLFCPIPSGLHPDHEAVGKSTELWLETMGFASDAERRRRLLAIGAHEFVCRIAKDAEGTTGLELVSQWLCSMLTLDDEWDTGRLSRDPSRVLTIAATLLAVINSAHSHPHETDLYVGAVRDVFERARAWAPALSVKRWADSQLESFMGAATVVAYRSERRPMTLAEYLTIGPLDRGSRSCIEIIEVCERTAIPQSQLDSPRVHALTEAAKFLVLVSADVYSFRREDDHGALESNIVDALQRHLGCGQEQALQEAAALHDRTMCLFLRLSDRTGRRAGAELRRYIQQLSNLVSGNLEWGFTSARYTERTPGTLPAAVRAERPADGRLTPPPYPEIAWWWDQLW</sequence>
<protein>
    <recommendedName>
        <fullName evidence="3">Terpene synthase</fullName>
    </recommendedName>
</protein>
<evidence type="ECO:0000313" key="1">
    <source>
        <dbReference type="EMBL" id="RPE35587.1"/>
    </source>
</evidence>
<organism evidence="1 2">
    <name type="scientific">Kitasatospora cineracea</name>
    <dbReference type="NCBI Taxonomy" id="88074"/>
    <lineage>
        <taxon>Bacteria</taxon>
        <taxon>Bacillati</taxon>
        <taxon>Actinomycetota</taxon>
        <taxon>Actinomycetes</taxon>
        <taxon>Kitasatosporales</taxon>
        <taxon>Streptomycetaceae</taxon>
        <taxon>Kitasatospora</taxon>
    </lineage>
</organism>
<dbReference type="RefSeq" id="WP_123818982.1">
    <property type="nucleotide sequence ID" value="NZ_RKQG01000001.1"/>
</dbReference>
<name>A0A3N4S4V8_9ACTN</name>
<dbReference type="Pfam" id="PF19086">
    <property type="entry name" value="Terpene_syn_C_2"/>
    <property type="match status" value="1"/>
</dbReference>
<evidence type="ECO:0000313" key="2">
    <source>
        <dbReference type="Proteomes" id="UP000266906"/>
    </source>
</evidence>
<dbReference type="Proteomes" id="UP000266906">
    <property type="component" value="Unassembled WGS sequence"/>
</dbReference>
<dbReference type="AlphaFoldDB" id="A0A3N4S4V8"/>
<dbReference type="Gene3D" id="1.10.600.10">
    <property type="entry name" value="Farnesyl Diphosphate Synthase"/>
    <property type="match status" value="1"/>
</dbReference>
<gene>
    <name evidence="1" type="ORF">EDD38_3938</name>
</gene>
<proteinExistence type="predicted"/>
<evidence type="ECO:0008006" key="3">
    <source>
        <dbReference type="Google" id="ProtNLM"/>
    </source>
</evidence>
<dbReference type="SUPFAM" id="SSF48576">
    <property type="entry name" value="Terpenoid synthases"/>
    <property type="match status" value="1"/>
</dbReference>
<reference evidence="1 2" key="1">
    <citation type="submission" date="2018-11" db="EMBL/GenBank/DDBJ databases">
        <title>Sequencing the genomes of 1000 actinobacteria strains.</title>
        <authorList>
            <person name="Klenk H.-P."/>
        </authorList>
    </citation>
    <scope>NUCLEOTIDE SEQUENCE [LARGE SCALE GENOMIC DNA]</scope>
    <source>
        <strain evidence="1 2">DSM 44781</strain>
    </source>
</reference>